<protein>
    <submittedName>
        <fullName evidence="5">Ribosomal protein S18 acetylase RimI-like enzyme</fullName>
    </submittedName>
</protein>
<dbReference type="RefSeq" id="WP_121217915.1">
    <property type="nucleotide sequence ID" value="NZ_RBIG01000001.1"/>
</dbReference>
<dbReference type="PANTHER" id="PTHR10545:SF29">
    <property type="entry name" value="GH14572P-RELATED"/>
    <property type="match status" value="1"/>
</dbReference>
<keyword evidence="5" id="KW-0689">Ribosomal protein</keyword>
<accession>A0A420WQ22</accession>
<comment type="caution">
    <text evidence="5">The sequence shown here is derived from an EMBL/GenBank/DDBJ whole genome shotgun (WGS) entry which is preliminary data.</text>
</comment>
<dbReference type="PANTHER" id="PTHR10545">
    <property type="entry name" value="DIAMINE N-ACETYLTRANSFERASE"/>
    <property type="match status" value="1"/>
</dbReference>
<organism evidence="5 6">
    <name type="scientific">Oceanibaculum indicum</name>
    <dbReference type="NCBI Taxonomy" id="526216"/>
    <lineage>
        <taxon>Bacteria</taxon>
        <taxon>Pseudomonadati</taxon>
        <taxon>Pseudomonadota</taxon>
        <taxon>Alphaproteobacteria</taxon>
        <taxon>Rhodospirillales</taxon>
        <taxon>Oceanibaculaceae</taxon>
        <taxon>Oceanibaculum</taxon>
    </lineage>
</organism>
<dbReference type="Pfam" id="PF00583">
    <property type="entry name" value="Acetyltransf_1"/>
    <property type="match status" value="1"/>
</dbReference>
<dbReference type="CDD" id="cd04301">
    <property type="entry name" value="NAT_SF"/>
    <property type="match status" value="1"/>
</dbReference>
<dbReference type="Proteomes" id="UP000277424">
    <property type="component" value="Unassembled WGS sequence"/>
</dbReference>
<sequence>MSAVTIRAARPEDAGTVLELTRALARFIKAEDWFLATLADVERDCFGTAPRYEAWLAEVKGTPAGLATLFPTYSTFKAKPCLFVDSLYVDETARGYGVGKVLMRHICQLAVERGCVRVDLNVLNWNPARSFYTGLGMQETGELGMTITGPAMRSLAGLD</sequence>
<gene>
    <name evidence="5" type="ORF">BCL74_0928</name>
</gene>
<feature type="domain" description="N-acetyltransferase" evidence="4">
    <location>
        <begin position="4"/>
        <end position="157"/>
    </location>
</feature>
<dbReference type="OrthoDB" id="9805924at2"/>
<dbReference type="Gene3D" id="3.40.630.30">
    <property type="match status" value="1"/>
</dbReference>
<evidence type="ECO:0000313" key="6">
    <source>
        <dbReference type="Proteomes" id="UP000277424"/>
    </source>
</evidence>
<evidence type="ECO:0000256" key="3">
    <source>
        <dbReference type="ARBA" id="ARBA00023315"/>
    </source>
</evidence>
<dbReference type="InterPro" id="IPR000182">
    <property type="entry name" value="GNAT_dom"/>
</dbReference>
<comment type="similarity">
    <text evidence="1">Belongs to the acetyltransferase family.</text>
</comment>
<dbReference type="EMBL" id="RBIG01000001">
    <property type="protein sequence ID" value="RKQ73151.1"/>
    <property type="molecule type" value="Genomic_DNA"/>
</dbReference>
<reference evidence="5 6" key="1">
    <citation type="submission" date="2018-10" db="EMBL/GenBank/DDBJ databases">
        <title>Comparative analysis of microorganisms from saline springs in Andes Mountain Range, Colombia.</title>
        <authorList>
            <person name="Rubin E."/>
        </authorList>
    </citation>
    <scope>NUCLEOTIDE SEQUENCE [LARGE SCALE GENOMIC DNA]</scope>
    <source>
        <strain evidence="5 6">USBA 36</strain>
    </source>
</reference>
<proteinExistence type="inferred from homology"/>
<keyword evidence="2" id="KW-0808">Transferase</keyword>
<dbReference type="InterPro" id="IPR016181">
    <property type="entry name" value="Acyl_CoA_acyltransferase"/>
</dbReference>
<evidence type="ECO:0000259" key="4">
    <source>
        <dbReference type="PROSITE" id="PS51186"/>
    </source>
</evidence>
<dbReference type="GO" id="GO:0005840">
    <property type="term" value="C:ribosome"/>
    <property type="evidence" value="ECO:0007669"/>
    <property type="project" value="UniProtKB-KW"/>
</dbReference>
<evidence type="ECO:0000256" key="1">
    <source>
        <dbReference type="ARBA" id="ARBA00008694"/>
    </source>
</evidence>
<dbReference type="AlphaFoldDB" id="A0A420WQ22"/>
<dbReference type="GO" id="GO:0008080">
    <property type="term" value="F:N-acetyltransferase activity"/>
    <property type="evidence" value="ECO:0007669"/>
    <property type="project" value="TreeGrafter"/>
</dbReference>
<evidence type="ECO:0000256" key="2">
    <source>
        <dbReference type="ARBA" id="ARBA00022679"/>
    </source>
</evidence>
<dbReference type="InterPro" id="IPR051016">
    <property type="entry name" value="Diverse_Substrate_AcTransf"/>
</dbReference>
<name>A0A420WQ22_9PROT</name>
<keyword evidence="5" id="KW-0687">Ribonucleoprotein</keyword>
<keyword evidence="3" id="KW-0012">Acyltransferase</keyword>
<dbReference type="FunFam" id="3.40.630.30:FF:000064">
    <property type="entry name" value="GNAT family acetyltransferase"/>
    <property type="match status" value="1"/>
</dbReference>
<evidence type="ECO:0000313" key="5">
    <source>
        <dbReference type="EMBL" id="RKQ73151.1"/>
    </source>
</evidence>
<dbReference type="PROSITE" id="PS51186">
    <property type="entry name" value="GNAT"/>
    <property type="match status" value="1"/>
</dbReference>
<dbReference type="SUPFAM" id="SSF55729">
    <property type="entry name" value="Acyl-CoA N-acyltransferases (Nat)"/>
    <property type="match status" value="1"/>
</dbReference>